<dbReference type="Gene3D" id="1.10.3720.10">
    <property type="entry name" value="MetI-like"/>
    <property type="match status" value="1"/>
</dbReference>
<keyword evidence="3 9" id="KW-0813">Transport</keyword>
<evidence type="ECO:0000256" key="11">
    <source>
        <dbReference type="SAM" id="MobiDB-lite"/>
    </source>
</evidence>
<feature type="transmembrane region" description="Helical" evidence="9">
    <location>
        <begin position="284"/>
        <end position="306"/>
    </location>
</feature>
<feature type="transmembrane region" description="Helical" evidence="9">
    <location>
        <begin position="115"/>
        <end position="140"/>
    </location>
</feature>
<evidence type="ECO:0000256" key="7">
    <source>
        <dbReference type="ARBA" id="ARBA00022989"/>
    </source>
</evidence>
<keyword evidence="5 10" id="KW-0592">Phosphate transport</keyword>
<evidence type="ECO:0000256" key="4">
    <source>
        <dbReference type="ARBA" id="ARBA00022475"/>
    </source>
</evidence>
<dbReference type="RefSeq" id="WP_344325508.1">
    <property type="nucleotide sequence ID" value="NZ_BAAAPY010000002.1"/>
</dbReference>
<sequence>MSTTSQKPAGSTPERAAKSIQRPGDRIFRGTSFAAGLLILVTLAGVAIFLTIEGIPGITASPDEVRSGQNFVDFVTPLVFGTLLSSILALIMAVPVAIGVALFISHYSPKRLGSVFGYVIDLLAAVPSVVYGLWGIAFLAPQLVPFFVSLENNLGFIPLFAGPTSPTGRTILTVSIVLAIMILPIMTAICREIFLQTPRLHQEAALALGATRWEMARMAIFPYARSGIISAAMLSLGRALGETMAVAMVLSATGVITFNLISSVNPSTIAANIALGFPEASGLTVNALIASGLVLFVITFAVNFAARAIVERRKDFSGAN</sequence>
<evidence type="ECO:0000256" key="9">
    <source>
        <dbReference type="RuleBase" id="RU363032"/>
    </source>
</evidence>
<comment type="subcellular location">
    <subcellularLocation>
        <location evidence="1 9">Cell membrane</location>
        <topology evidence="1 9">Multi-pass membrane protein</topology>
    </subcellularLocation>
</comment>
<evidence type="ECO:0000313" key="13">
    <source>
        <dbReference type="EMBL" id="GAA2074098.1"/>
    </source>
</evidence>
<dbReference type="InterPro" id="IPR011864">
    <property type="entry name" value="Phosphate_PstC"/>
</dbReference>
<feature type="domain" description="ABC transmembrane type-1" evidence="12">
    <location>
        <begin position="79"/>
        <end position="306"/>
    </location>
</feature>
<keyword evidence="4 10" id="KW-1003">Cell membrane</keyword>
<dbReference type="PROSITE" id="PS50928">
    <property type="entry name" value="ABC_TM1"/>
    <property type="match status" value="1"/>
</dbReference>
<feature type="transmembrane region" description="Helical" evidence="9">
    <location>
        <begin position="32"/>
        <end position="58"/>
    </location>
</feature>
<keyword evidence="14" id="KW-1185">Reference proteome</keyword>
<keyword evidence="6 9" id="KW-0812">Transmembrane</keyword>
<dbReference type="PANTHER" id="PTHR30425:SF1">
    <property type="entry name" value="PHOSPHATE TRANSPORT SYSTEM PERMEASE PROTEIN PSTC"/>
    <property type="match status" value="1"/>
</dbReference>
<dbReference type="InterPro" id="IPR051124">
    <property type="entry name" value="Phosphate_Transport_Permease"/>
</dbReference>
<dbReference type="InterPro" id="IPR035906">
    <property type="entry name" value="MetI-like_sf"/>
</dbReference>
<keyword evidence="7 9" id="KW-1133">Transmembrane helix</keyword>
<dbReference type="Proteomes" id="UP001501480">
    <property type="component" value="Unassembled WGS sequence"/>
</dbReference>
<protein>
    <recommendedName>
        <fullName evidence="10">Phosphate transport system permease protein</fullName>
    </recommendedName>
</protein>
<comment type="similarity">
    <text evidence="2 10">Belongs to the binding-protein-dependent transport system permease family. CysTW subfamily.</text>
</comment>
<evidence type="ECO:0000256" key="5">
    <source>
        <dbReference type="ARBA" id="ARBA00022592"/>
    </source>
</evidence>
<comment type="caution">
    <text evidence="13">The sequence shown here is derived from an EMBL/GenBank/DDBJ whole genome shotgun (WGS) entry which is preliminary data.</text>
</comment>
<dbReference type="InterPro" id="IPR000515">
    <property type="entry name" value="MetI-like"/>
</dbReference>
<proteinExistence type="inferred from homology"/>
<keyword evidence="8 9" id="KW-0472">Membrane</keyword>
<reference evidence="13 14" key="1">
    <citation type="journal article" date="2019" name="Int. J. Syst. Evol. Microbiol.">
        <title>The Global Catalogue of Microorganisms (GCM) 10K type strain sequencing project: providing services to taxonomists for standard genome sequencing and annotation.</title>
        <authorList>
            <consortium name="The Broad Institute Genomics Platform"/>
            <consortium name="The Broad Institute Genome Sequencing Center for Infectious Disease"/>
            <person name="Wu L."/>
            <person name="Ma J."/>
        </authorList>
    </citation>
    <scope>NUCLEOTIDE SEQUENCE [LARGE SCALE GENOMIC DNA]</scope>
    <source>
        <strain evidence="13 14">JCM 15749</strain>
    </source>
</reference>
<evidence type="ECO:0000256" key="2">
    <source>
        <dbReference type="ARBA" id="ARBA00007069"/>
    </source>
</evidence>
<evidence type="ECO:0000256" key="10">
    <source>
        <dbReference type="RuleBase" id="RU363054"/>
    </source>
</evidence>
<comment type="function">
    <text evidence="10">Part of the binding-protein-dependent transport system for phosphate; probably responsible for the translocation of the substrate across the membrane.</text>
</comment>
<organism evidence="13 14">
    <name type="scientific">Aeromicrobium halocynthiae</name>
    <dbReference type="NCBI Taxonomy" id="560557"/>
    <lineage>
        <taxon>Bacteria</taxon>
        <taxon>Bacillati</taxon>
        <taxon>Actinomycetota</taxon>
        <taxon>Actinomycetes</taxon>
        <taxon>Propionibacteriales</taxon>
        <taxon>Nocardioidaceae</taxon>
        <taxon>Aeromicrobium</taxon>
    </lineage>
</organism>
<evidence type="ECO:0000256" key="8">
    <source>
        <dbReference type="ARBA" id="ARBA00023136"/>
    </source>
</evidence>
<dbReference type="SUPFAM" id="SSF161098">
    <property type="entry name" value="MetI-like"/>
    <property type="match status" value="1"/>
</dbReference>
<dbReference type="NCBIfam" id="TIGR02138">
    <property type="entry name" value="phosphate_pstC"/>
    <property type="match status" value="1"/>
</dbReference>
<feature type="transmembrane region" description="Helical" evidence="9">
    <location>
        <begin position="78"/>
        <end position="103"/>
    </location>
</feature>
<evidence type="ECO:0000256" key="6">
    <source>
        <dbReference type="ARBA" id="ARBA00022692"/>
    </source>
</evidence>
<name>A0ABN2VVC2_9ACTN</name>
<dbReference type="Pfam" id="PF00528">
    <property type="entry name" value="BPD_transp_1"/>
    <property type="match status" value="1"/>
</dbReference>
<evidence type="ECO:0000256" key="3">
    <source>
        <dbReference type="ARBA" id="ARBA00022448"/>
    </source>
</evidence>
<evidence type="ECO:0000259" key="12">
    <source>
        <dbReference type="PROSITE" id="PS50928"/>
    </source>
</evidence>
<dbReference type="PANTHER" id="PTHR30425">
    <property type="entry name" value="PHOSPHATE TRANSPORT SYSTEM PERMEASE PROTEIN PST"/>
    <property type="match status" value="1"/>
</dbReference>
<evidence type="ECO:0000313" key="14">
    <source>
        <dbReference type="Proteomes" id="UP001501480"/>
    </source>
</evidence>
<feature type="transmembrane region" description="Helical" evidence="9">
    <location>
        <begin position="170"/>
        <end position="190"/>
    </location>
</feature>
<evidence type="ECO:0000256" key="1">
    <source>
        <dbReference type="ARBA" id="ARBA00004651"/>
    </source>
</evidence>
<accession>A0ABN2VVC2</accession>
<feature type="region of interest" description="Disordered" evidence="11">
    <location>
        <begin position="1"/>
        <end position="21"/>
    </location>
</feature>
<feature type="transmembrane region" description="Helical" evidence="9">
    <location>
        <begin position="243"/>
        <end position="264"/>
    </location>
</feature>
<dbReference type="EMBL" id="BAAAPY010000002">
    <property type="protein sequence ID" value="GAA2074098.1"/>
    <property type="molecule type" value="Genomic_DNA"/>
</dbReference>
<dbReference type="CDD" id="cd06261">
    <property type="entry name" value="TM_PBP2"/>
    <property type="match status" value="1"/>
</dbReference>
<gene>
    <name evidence="13" type="primary">pstC</name>
    <name evidence="13" type="ORF">GCM10009821_10820</name>
</gene>